<keyword evidence="3" id="KW-1185">Reference proteome</keyword>
<name>A0ABQ6IF53_9MICO</name>
<dbReference type="EMBL" id="BSUN01000001">
    <property type="protein sequence ID" value="GMA36490.1"/>
    <property type="molecule type" value="Genomic_DNA"/>
</dbReference>
<protein>
    <submittedName>
        <fullName evidence="2">Uncharacterized protein</fullName>
    </submittedName>
</protein>
<accession>A0ABQ6IF53</accession>
<sequence>MPWHYPGDDTSDVLWTEPDASEMWASIVADEPIDLADDDASPEPSASSEPSATATEPGTTPNATASDTPTSSASPTPLRETEEDILESCAIE</sequence>
<feature type="region of interest" description="Disordered" evidence="1">
    <location>
        <begin position="30"/>
        <end position="92"/>
    </location>
</feature>
<feature type="compositionally biased region" description="Low complexity" evidence="1">
    <location>
        <begin position="42"/>
        <end position="77"/>
    </location>
</feature>
<feature type="compositionally biased region" description="Acidic residues" evidence="1">
    <location>
        <begin position="31"/>
        <end position="41"/>
    </location>
</feature>
<gene>
    <name evidence="2" type="ORF">GCM10025876_26940</name>
</gene>
<dbReference type="Proteomes" id="UP001157125">
    <property type="component" value="Unassembled WGS sequence"/>
</dbReference>
<evidence type="ECO:0000256" key="1">
    <source>
        <dbReference type="SAM" id="MobiDB-lite"/>
    </source>
</evidence>
<evidence type="ECO:0000313" key="2">
    <source>
        <dbReference type="EMBL" id="GMA36490.1"/>
    </source>
</evidence>
<organism evidence="2 3">
    <name type="scientific">Demequina litorisediminis</name>
    <dbReference type="NCBI Taxonomy" id="1849022"/>
    <lineage>
        <taxon>Bacteria</taxon>
        <taxon>Bacillati</taxon>
        <taxon>Actinomycetota</taxon>
        <taxon>Actinomycetes</taxon>
        <taxon>Micrococcales</taxon>
        <taxon>Demequinaceae</taxon>
        <taxon>Demequina</taxon>
    </lineage>
</organism>
<comment type="caution">
    <text evidence="2">The sequence shown here is derived from an EMBL/GenBank/DDBJ whole genome shotgun (WGS) entry which is preliminary data.</text>
</comment>
<evidence type="ECO:0000313" key="3">
    <source>
        <dbReference type="Proteomes" id="UP001157125"/>
    </source>
</evidence>
<proteinExistence type="predicted"/>
<reference evidence="3" key="1">
    <citation type="journal article" date="2019" name="Int. J. Syst. Evol. Microbiol.">
        <title>The Global Catalogue of Microorganisms (GCM) 10K type strain sequencing project: providing services to taxonomists for standard genome sequencing and annotation.</title>
        <authorList>
            <consortium name="The Broad Institute Genomics Platform"/>
            <consortium name="The Broad Institute Genome Sequencing Center for Infectious Disease"/>
            <person name="Wu L."/>
            <person name="Ma J."/>
        </authorList>
    </citation>
    <scope>NUCLEOTIDE SEQUENCE [LARGE SCALE GENOMIC DNA]</scope>
    <source>
        <strain evidence="3">NBRC 112299</strain>
    </source>
</reference>